<evidence type="ECO:0000313" key="1">
    <source>
        <dbReference type="EMBL" id="BBO33641.1"/>
    </source>
</evidence>
<organism evidence="1 2">
    <name type="scientific">Lacipirellula parvula</name>
    <dbReference type="NCBI Taxonomy" id="2650471"/>
    <lineage>
        <taxon>Bacteria</taxon>
        <taxon>Pseudomonadati</taxon>
        <taxon>Planctomycetota</taxon>
        <taxon>Planctomycetia</taxon>
        <taxon>Pirellulales</taxon>
        <taxon>Lacipirellulaceae</taxon>
        <taxon>Lacipirellula</taxon>
    </lineage>
</organism>
<sequence length="45" mass="4877">MPDVAIIEYVLHFGFTRPGCQLATLAIVPNSQFLSTLLAFALPAE</sequence>
<dbReference type="Proteomes" id="UP000326837">
    <property type="component" value="Chromosome"/>
</dbReference>
<reference evidence="2" key="1">
    <citation type="submission" date="2019-10" db="EMBL/GenBank/DDBJ databases">
        <title>Lacipirellula parvula gen. nov., sp. nov., representing a lineage of planctomycetes widespread in freshwater anoxic habitats, and description of the family Lacipirellulaceae.</title>
        <authorList>
            <person name="Dedysh S.N."/>
            <person name="Kulichevskaya I.S."/>
            <person name="Beletsky A.V."/>
            <person name="Rakitin A.L."/>
            <person name="Mardanov A.V."/>
            <person name="Ivanova A.A."/>
            <person name="Saltykova V.X."/>
            <person name="Rijpstra W.I.C."/>
            <person name="Sinninghe Damste J.S."/>
            <person name="Ravin N.V."/>
        </authorList>
    </citation>
    <scope>NUCLEOTIDE SEQUENCE [LARGE SCALE GENOMIC DNA]</scope>
    <source>
        <strain evidence="2">PX69</strain>
    </source>
</reference>
<keyword evidence="2" id="KW-1185">Reference proteome</keyword>
<evidence type="ECO:0000313" key="2">
    <source>
        <dbReference type="Proteomes" id="UP000326837"/>
    </source>
</evidence>
<dbReference type="KEGG" id="lpav:PLANPX_3253"/>
<proteinExistence type="predicted"/>
<dbReference type="AlphaFoldDB" id="A0A5K7XFI7"/>
<gene>
    <name evidence="1" type="ORF">PLANPX_3253</name>
</gene>
<name>A0A5K7XFI7_9BACT</name>
<protein>
    <submittedName>
        <fullName evidence="1">Uncharacterized protein</fullName>
    </submittedName>
</protein>
<accession>A0A5K7XFI7</accession>
<dbReference type="EMBL" id="AP021861">
    <property type="protein sequence ID" value="BBO33641.1"/>
    <property type="molecule type" value="Genomic_DNA"/>
</dbReference>